<sequence length="154" mass="17849">MPYAHGLKPKKPLNMPSSLPGLGFKDKTLKHVVFKMLLDSSAEHRHHQTTNSTKSEKTTVLNSSKSDLTAIFSDELLLRIFSKLPNSQRNSNSLVFKRWLNLHGCLVHSVKLLEWDFVMVTKPFDQEGHMHHVMWQQMVMGWLQIYNHMIIITD</sequence>
<dbReference type="EMBL" id="JAMYWD010000012">
    <property type="protein sequence ID" value="KAJ4951482.1"/>
    <property type="molecule type" value="Genomic_DNA"/>
</dbReference>
<comment type="caution">
    <text evidence="1">The sequence shown here is derived from an EMBL/GenBank/DDBJ whole genome shotgun (WGS) entry which is preliminary data.</text>
</comment>
<dbReference type="InterPro" id="IPR036047">
    <property type="entry name" value="F-box-like_dom_sf"/>
</dbReference>
<accession>A0A9Q0JTY1</accession>
<dbReference type="SUPFAM" id="SSF81383">
    <property type="entry name" value="F-box domain"/>
    <property type="match status" value="1"/>
</dbReference>
<gene>
    <name evidence="1" type="ORF">NE237_028314</name>
</gene>
<reference evidence="1" key="1">
    <citation type="journal article" date="2023" name="Plant J.">
        <title>The genome of the king protea, Protea cynaroides.</title>
        <authorList>
            <person name="Chang J."/>
            <person name="Duong T.A."/>
            <person name="Schoeman C."/>
            <person name="Ma X."/>
            <person name="Roodt D."/>
            <person name="Barker N."/>
            <person name="Li Z."/>
            <person name="Van de Peer Y."/>
            <person name="Mizrachi E."/>
        </authorList>
    </citation>
    <scope>NUCLEOTIDE SEQUENCE</scope>
    <source>
        <tissue evidence="1">Young leaves</tissue>
    </source>
</reference>
<proteinExistence type="predicted"/>
<evidence type="ECO:0008006" key="3">
    <source>
        <dbReference type="Google" id="ProtNLM"/>
    </source>
</evidence>
<keyword evidence="2" id="KW-1185">Reference proteome</keyword>
<evidence type="ECO:0000313" key="2">
    <source>
        <dbReference type="Proteomes" id="UP001141806"/>
    </source>
</evidence>
<organism evidence="1 2">
    <name type="scientific">Protea cynaroides</name>
    <dbReference type="NCBI Taxonomy" id="273540"/>
    <lineage>
        <taxon>Eukaryota</taxon>
        <taxon>Viridiplantae</taxon>
        <taxon>Streptophyta</taxon>
        <taxon>Embryophyta</taxon>
        <taxon>Tracheophyta</taxon>
        <taxon>Spermatophyta</taxon>
        <taxon>Magnoliopsida</taxon>
        <taxon>Proteales</taxon>
        <taxon>Proteaceae</taxon>
        <taxon>Protea</taxon>
    </lineage>
</organism>
<dbReference type="OrthoDB" id="10584536at2759"/>
<dbReference type="AlphaFoldDB" id="A0A9Q0JTY1"/>
<dbReference type="Proteomes" id="UP001141806">
    <property type="component" value="Unassembled WGS sequence"/>
</dbReference>
<dbReference type="Gene3D" id="1.20.1280.50">
    <property type="match status" value="1"/>
</dbReference>
<protein>
    <recommendedName>
        <fullName evidence="3">F-box domain-containing protein</fullName>
    </recommendedName>
</protein>
<evidence type="ECO:0000313" key="1">
    <source>
        <dbReference type="EMBL" id="KAJ4951482.1"/>
    </source>
</evidence>
<name>A0A9Q0JTY1_9MAGN</name>